<organism evidence="3 4">
    <name type="scientific">Limnohabitans radicicola</name>
    <dbReference type="NCBI Taxonomy" id="2771427"/>
    <lineage>
        <taxon>Bacteria</taxon>
        <taxon>Pseudomonadati</taxon>
        <taxon>Pseudomonadota</taxon>
        <taxon>Betaproteobacteria</taxon>
        <taxon>Burkholderiales</taxon>
        <taxon>Comamonadaceae</taxon>
        <taxon>Limnohabitans</taxon>
    </lineage>
</organism>
<reference evidence="3" key="1">
    <citation type="submission" date="2020-09" db="EMBL/GenBank/DDBJ databases">
        <title>Genome seq and assembly of Limnohabitants sp.</title>
        <authorList>
            <person name="Chhetri G."/>
        </authorList>
    </citation>
    <scope>NUCLEOTIDE SEQUENCE</scope>
    <source>
        <strain evidence="3">JUR4</strain>
    </source>
</reference>
<dbReference type="AlphaFoldDB" id="A0A927FFD1"/>
<dbReference type="GO" id="GO:0015627">
    <property type="term" value="C:type II protein secretion system complex"/>
    <property type="evidence" value="ECO:0007669"/>
    <property type="project" value="InterPro"/>
</dbReference>
<sequence length="188" mass="19872">MNPTTPTSHPARAAVLAFWAARPPRERLLLVLAAVVMGSALLWQIAIAPALQTWREAPSQQAALDAQTAQMLQWQAQAKGLQTTAPLSRTAALQQLESSAAQWLGPDARVSLQGEQVRITLKAAPADGLSRWLEQARSQAQALPVQAQLQRSTSAPSAPSAWPAPNAAPQPTQAAAGTWSGSLVLGLR</sequence>
<dbReference type="Pfam" id="PF04612">
    <property type="entry name" value="T2SSM"/>
    <property type="match status" value="1"/>
</dbReference>
<keyword evidence="2" id="KW-0472">Membrane</keyword>
<keyword evidence="2" id="KW-0812">Transmembrane</keyword>
<evidence type="ECO:0000313" key="3">
    <source>
        <dbReference type="EMBL" id="MBD8049517.1"/>
    </source>
</evidence>
<comment type="caution">
    <text evidence="3">The sequence shown here is derived from an EMBL/GenBank/DDBJ whole genome shotgun (WGS) entry which is preliminary data.</text>
</comment>
<feature type="transmembrane region" description="Helical" evidence="2">
    <location>
        <begin position="28"/>
        <end position="51"/>
    </location>
</feature>
<accession>A0A927FFD1</accession>
<evidence type="ECO:0000313" key="4">
    <source>
        <dbReference type="Proteomes" id="UP000647424"/>
    </source>
</evidence>
<dbReference type="Proteomes" id="UP000647424">
    <property type="component" value="Unassembled WGS sequence"/>
</dbReference>
<proteinExistence type="predicted"/>
<protein>
    <submittedName>
        <fullName evidence="3">Type II secretion system protein M</fullName>
    </submittedName>
</protein>
<evidence type="ECO:0000256" key="1">
    <source>
        <dbReference type="SAM" id="MobiDB-lite"/>
    </source>
</evidence>
<feature type="region of interest" description="Disordered" evidence="1">
    <location>
        <begin position="148"/>
        <end position="175"/>
    </location>
</feature>
<gene>
    <name evidence="3" type="ORF">IC609_03100</name>
</gene>
<keyword evidence="2" id="KW-1133">Transmembrane helix</keyword>
<dbReference type="InterPro" id="IPR007690">
    <property type="entry name" value="T2SS_GspM"/>
</dbReference>
<evidence type="ECO:0000256" key="2">
    <source>
        <dbReference type="SAM" id="Phobius"/>
    </source>
</evidence>
<dbReference type="GO" id="GO:0015628">
    <property type="term" value="P:protein secretion by the type II secretion system"/>
    <property type="evidence" value="ECO:0007669"/>
    <property type="project" value="InterPro"/>
</dbReference>
<dbReference type="RefSeq" id="WP_191817978.1">
    <property type="nucleotide sequence ID" value="NZ_JACYFT010000001.1"/>
</dbReference>
<dbReference type="EMBL" id="JACYFT010000001">
    <property type="protein sequence ID" value="MBD8049517.1"/>
    <property type="molecule type" value="Genomic_DNA"/>
</dbReference>
<name>A0A927FFD1_9BURK</name>
<keyword evidence="4" id="KW-1185">Reference proteome</keyword>